<dbReference type="AlphaFoldDB" id="A0A3P7P763"/>
<reference evidence="1 2" key="1">
    <citation type="submission" date="2018-11" db="EMBL/GenBank/DDBJ databases">
        <authorList>
            <consortium name="Pathogen Informatics"/>
        </authorList>
    </citation>
    <scope>NUCLEOTIDE SEQUENCE [LARGE SCALE GENOMIC DNA]</scope>
</reference>
<dbReference type="OrthoDB" id="5945798at2759"/>
<keyword evidence="2" id="KW-1185">Reference proteome</keyword>
<protein>
    <submittedName>
        <fullName evidence="1">Uncharacterized protein</fullName>
    </submittedName>
</protein>
<evidence type="ECO:0000313" key="2">
    <source>
        <dbReference type="Proteomes" id="UP000281553"/>
    </source>
</evidence>
<dbReference type="Proteomes" id="UP000281553">
    <property type="component" value="Unassembled WGS sequence"/>
</dbReference>
<gene>
    <name evidence="1" type="ORF">DILT_LOCUS12040</name>
</gene>
<sequence>MKTVTQLFLSLPLERIDAKLVASSVDWLKRVLDVGTENSLSGFLCRPASAWDLAQELFKLLIVIQSGNWCIEPADP</sequence>
<accession>A0A3P7P763</accession>
<proteinExistence type="predicted"/>
<evidence type="ECO:0000313" key="1">
    <source>
        <dbReference type="EMBL" id="VDN16209.1"/>
    </source>
</evidence>
<name>A0A3P7P763_DIBLA</name>
<organism evidence="1 2">
    <name type="scientific">Dibothriocephalus latus</name>
    <name type="common">Fish tapeworm</name>
    <name type="synonym">Diphyllobothrium latum</name>
    <dbReference type="NCBI Taxonomy" id="60516"/>
    <lineage>
        <taxon>Eukaryota</taxon>
        <taxon>Metazoa</taxon>
        <taxon>Spiralia</taxon>
        <taxon>Lophotrochozoa</taxon>
        <taxon>Platyhelminthes</taxon>
        <taxon>Cestoda</taxon>
        <taxon>Eucestoda</taxon>
        <taxon>Diphyllobothriidea</taxon>
        <taxon>Diphyllobothriidae</taxon>
        <taxon>Dibothriocephalus</taxon>
    </lineage>
</organism>
<dbReference type="EMBL" id="UYRU01065016">
    <property type="protein sequence ID" value="VDN16209.1"/>
    <property type="molecule type" value="Genomic_DNA"/>
</dbReference>